<comment type="function">
    <text evidence="8">F(1)F(0) ATP synthase produces ATP from ADP in the presence of a proton or sodium gradient. F-type ATPases consist of two structural domains, F(1) containing the extramembraneous catalytic core and F(0) containing the membrane proton channel, linked together by a central stalk and a peripheral stalk. During catalysis, ATP synthesis in the catalytic domain of F(1) is coupled via a rotary mechanism of the central stalk subunits to proton translocation.</text>
</comment>
<evidence type="ECO:0000313" key="9">
    <source>
        <dbReference type="EMBL" id="OAN54005.1"/>
    </source>
</evidence>
<evidence type="ECO:0000256" key="2">
    <source>
        <dbReference type="ARBA" id="ARBA00022448"/>
    </source>
</evidence>
<dbReference type="GO" id="GO:0045259">
    <property type="term" value="C:proton-transporting ATP synthase complex"/>
    <property type="evidence" value="ECO:0007669"/>
    <property type="project" value="UniProtKB-KW"/>
</dbReference>
<name>A0A178MXF2_9PROT</name>
<gene>
    <name evidence="8" type="primary">atpH</name>
    <name evidence="9" type="ORF">A6A05_09340</name>
</gene>
<reference evidence="9 10" key="1">
    <citation type="submission" date="2016-04" db="EMBL/GenBank/DDBJ databases">
        <title>Draft genome sequence of freshwater magnetotactic bacteria Magnetospirillum marisnigri SP-1 and Magnetospirillum moscoviense BB-1.</title>
        <authorList>
            <person name="Koziaeva V."/>
            <person name="Dziuba M.V."/>
            <person name="Ivanov T.M."/>
            <person name="Kuznetsov B."/>
            <person name="Grouzdev D.S."/>
        </authorList>
    </citation>
    <scope>NUCLEOTIDE SEQUENCE [LARGE SCALE GENOMIC DNA]</scope>
    <source>
        <strain evidence="9 10">BB-1</strain>
    </source>
</reference>
<dbReference type="RefSeq" id="WP_068498695.1">
    <property type="nucleotide sequence ID" value="NZ_LWQU01000123.1"/>
</dbReference>
<comment type="function">
    <text evidence="8">This protein is part of the stalk that links CF(0) to CF(1). It either transmits conformational changes from CF(0) to CF(1) or is implicated in proton conduction.</text>
</comment>
<evidence type="ECO:0000256" key="1">
    <source>
        <dbReference type="ARBA" id="ARBA00004370"/>
    </source>
</evidence>
<protein>
    <recommendedName>
        <fullName evidence="8">ATP synthase subunit delta</fullName>
    </recommendedName>
    <alternativeName>
        <fullName evidence="8">ATP synthase F(1) sector subunit delta</fullName>
    </alternativeName>
    <alternativeName>
        <fullName evidence="8">F-type ATPase subunit delta</fullName>
        <shortName evidence="8">F-ATPase subunit delta</shortName>
    </alternativeName>
</protein>
<dbReference type="GO" id="GO:0046933">
    <property type="term" value="F:proton-transporting ATP synthase activity, rotational mechanism"/>
    <property type="evidence" value="ECO:0007669"/>
    <property type="project" value="UniProtKB-UniRule"/>
</dbReference>
<comment type="caution">
    <text evidence="9">The sequence shown here is derived from an EMBL/GenBank/DDBJ whole genome shotgun (WGS) entry which is preliminary data.</text>
</comment>
<dbReference type="STRING" id="1437059.A6A05_09340"/>
<dbReference type="NCBIfam" id="NF004406">
    <property type="entry name" value="PRK05758.3-2"/>
    <property type="match status" value="1"/>
</dbReference>
<dbReference type="PRINTS" id="PR00125">
    <property type="entry name" value="ATPASEDELTA"/>
</dbReference>
<evidence type="ECO:0000256" key="5">
    <source>
        <dbReference type="ARBA" id="ARBA00023136"/>
    </source>
</evidence>
<keyword evidence="7 8" id="KW-0066">ATP synthesis</keyword>
<evidence type="ECO:0000313" key="10">
    <source>
        <dbReference type="Proteomes" id="UP000078543"/>
    </source>
</evidence>
<keyword evidence="10" id="KW-1185">Reference proteome</keyword>
<keyword evidence="8" id="KW-1003">Cell membrane</keyword>
<keyword evidence="6 8" id="KW-0139">CF(1)</keyword>
<keyword evidence="4 8" id="KW-0406">Ion transport</keyword>
<accession>A0A178MXF2</accession>
<dbReference type="Proteomes" id="UP000078543">
    <property type="component" value="Unassembled WGS sequence"/>
</dbReference>
<dbReference type="InterPro" id="IPR000711">
    <property type="entry name" value="ATPase_OSCP/dsu"/>
</dbReference>
<evidence type="ECO:0000256" key="4">
    <source>
        <dbReference type="ARBA" id="ARBA00023065"/>
    </source>
</evidence>
<dbReference type="PANTHER" id="PTHR11910">
    <property type="entry name" value="ATP SYNTHASE DELTA CHAIN"/>
    <property type="match status" value="1"/>
</dbReference>
<evidence type="ECO:0000256" key="7">
    <source>
        <dbReference type="ARBA" id="ARBA00023310"/>
    </source>
</evidence>
<evidence type="ECO:0000256" key="8">
    <source>
        <dbReference type="HAMAP-Rule" id="MF_01416"/>
    </source>
</evidence>
<keyword evidence="2 8" id="KW-0813">Transport</keyword>
<evidence type="ECO:0000256" key="3">
    <source>
        <dbReference type="ARBA" id="ARBA00022781"/>
    </source>
</evidence>
<keyword evidence="3 8" id="KW-0375">Hydrogen ion transport</keyword>
<dbReference type="OrthoDB" id="9796185at2"/>
<dbReference type="AlphaFoldDB" id="A0A178MXF2"/>
<comment type="similarity">
    <text evidence="8">Belongs to the ATPase delta chain family.</text>
</comment>
<comment type="subcellular location">
    <subcellularLocation>
        <location evidence="8">Cell membrane</location>
        <topology evidence="8">Peripheral membrane protein</topology>
    </subcellularLocation>
    <subcellularLocation>
        <location evidence="1">Membrane</location>
    </subcellularLocation>
</comment>
<dbReference type="InterPro" id="IPR020781">
    <property type="entry name" value="ATPase_OSCP/d_CS"/>
</dbReference>
<dbReference type="InterPro" id="IPR026015">
    <property type="entry name" value="ATP_synth_OSCP/delta_N_sf"/>
</dbReference>
<dbReference type="PROSITE" id="PS00389">
    <property type="entry name" value="ATPASE_DELTA"/>
    <property type="match status" value="1"/>
</dbReference>
<dbReference type="Pfam" id="PF00213">
    <property type="entry name" value="OSCP"/>
    <property type="match status" value="1"/>
</dbReference>
<dbReference type="Gene3D" id="1.10.520.20">
    <property type="entry name" value="N-terminal domain of the delta subunit of the F1F0-ATP synthase"/>
    <property type="match status" value="1"/>
</dbReference>
<dbReference type="HAMAP" id="MF_01416">
    <property type="entry name" value="ATP_synth_delta_bact"/>
    <property type="match status" value="1"/>
</dbReference>
<dbReference type="NCBIfam" id="NF004402">
    <property type="entry name" value="PRK05758.2-2"/>
    <property type="match status" value="1"/>
</dbReference>
<proteinExistence type="inferred from homology"/>
<keyword evidence="5 8" id="KW-0472">Membrane</keyword>
<evidence type="ECO:0000256" key="6">
    <source>
        <dbReference type="ARBA" id="ARBA00023196"/>
    </source>
</evidence>
<dbReference type="GO" id="GO:0005886">
    <property type="term" value="C:plasma membrane"/>
    <property type="evidence" value="ECO:0007669"/>
    <property type="project" value="UniProtKB-SubCell"/>
</dbReference>
<dbReference type="NCBIfam" id="TIGR01145">
    <property type="entry name" value="ATP_synt_delta"/>
    <property type="match status" value="1"/>
</dbReference>
<dbReference type="SUPFAM" id="SSF47928">
    <property type="entry name" value="N-terminal domain of the delta subunit of the F1F0-ATP synthase"/>
    <property type="match status" value="1"/>
</dbReference>
<sequence>MPSETIGVIAERYATALFELAESQNALDLVASDLKSLKAMIRDSADFNRLLDSPVLTRAEQGKAVAALATAAKFNTLTANFLGLAATNRRLSSLPGIIECFLGLLAAKRGEIAAKVLSAVELTKGQIAALEASLKTAFVGNVAVDVTVDPSLLGGLMVNVGSRMVDSSLKTKLQHLKLAMKGVG</sequence>
<organism evidence="9 10">
    <name type="scientific">Magnetospirillum moscoviense</name>
    <dbReference type="NCBI Taxonomy" id="1437059"/>
    <lineage>
        <taxon>Bacteria</taxon>
        <taxon>Pseudomonadati</taxon>
        <taxon>Pseudomonadota</taxon>
        <taxon>Alphaproteobacteria</taxon>
        <taxon>Rhodospirillales</taxon>
        <taxon>Rhodospirillaceae</taxon>
        <taxon>Magnetospirillum</taxon>
    </lineage>
</organism>
<dbReference type="EMBL" id="LWQU01000123">
    <property type="protein sequence ID" value="OAN54005.1"/>
    <property type="molecule type" value="Genomic_DNA"/>
</dbReference>